<dbReference type="EMBL" id="FJOF01000011">
    <property type="protein sequence ID" value="CZR46843.1"/>
    <property type="molecule type" value="Genomic_DNA"/>
</dbReference>
<name>A0A1L7W2J6_FUSPR</name>
<comment type="caution">
    <text evidence="2">The sequence shown here is derived from an EMBL/GenBank/DDBJ whole genome shotgun (WGS) entry which is preliminary data.</text>
</comment>
<gene>
    <name evidence="2" type="ORF">FPRO_08217</name>
</gene>
<protein>
    <submittedName>
        <fullName evidence="2">Uncharacterized protein</fullName>
    </submittedName>
</protein>
<sequence length="149" mass="17098">MSHKRWAIQRPGSCIDRPKPRTTILGDDHDAWGSITHCTVHRRSRTYMLSSQHEALTVSIRIRQSWPSATYTSRSKRVRDNSLQRQRRKKRDVFQILLFLVFPMRDELSNVSCFVESPGDRMGPMPEPTAYSPSAAHRQPLSFSASSTA</sequence>
<reference evidence="3" key="1">
    <citation type="journal article" date="2016" name="Genome Biol. Evol.">
        <title>Comparative 'omics' of the Fusarium fujikuroi species complex highlights differences in genetic potential and metabolite synthesis.</title>
        <authorList>
            <person name="Niehaus E.-M."/>
            <person name="Muensterkoetter M."/>
            <person name="Proctor R.H."/>
            <person name="Brown D.W."/>
            <person name="Sharon A."/>
            <person name="Idan Y."/>
            <person name="Oren-Young L."/>
            <person name="Sieber C.M."/>
            <person name="Novak O."/>
            <person name="Pencik A."/>
            <person name="Tarkowska D."/>
            <person name="Hromadova K."/>
            <person name="Freeman S."/>
            <person name="Maymon M."/>
            <person name="Elazar M."/>
            <person name="Youssef S.A."/>
            <person name="El-Shabrawy E.S.M."/>
            <person name="Shalaby A.B.A."/>
            <person name="Houterman P."/>
            <person name="Brock N.L."/>
            <person name="Burkhardt I."/>
            <person name="Tsavkelova E.A."/>
            <person name="Dickschat J.S."/>
            <person name="Galuszka P."/>
            <person name="Gueldener U."/>
            <person name="Tudzynski B."/>
        </authorList>
    </citation>
    <scope>NUCLEOTIDE SEQUENCE [LARGE SCALE GENOMIC DNA]</scope>
    <source>
        <strain evidence="3">ET1</strain>
    </source>
</reference>
<accession>A0A1L7W2J6</accession>
<evidence type="ECO:0000256" key="1">
    <source>
        <dbReference type="SAM" id="MobiDB-lite"/>
    </source>
</evidence>
<dbReference type="AlphaFoldDB" id="A0A1L7W2J6"/>
<dbReference type="VEuPathDB" id="FungiDB:FPRO_08217"/>
<evidence type="ECO:0000313" key="3">
    <source>
        <dbReference type="Proteomes" id="UP000183971"/>
    </source>
</evidence>
<evidence type="ECO:0000313" key="2">
    <source>
        <dbReference type="EMBL" id="CZR46843.1"/>
    </source>
</evidence>
<dbReference type="GeneID" id="42053094"/>
<proteinExistence type="predicted"/>
<dbReference type="RefSeq" id="XP_031087377.1">
    <property type="nucleotide sequence ID" value="XM_031221861.1"/>
</dbReference>
<feature type="region of interest" description="Disordered" evidence="1">
    <location>
        <begin position="119"/>
        <end position="149"/>
    </location>
</feature>
<dbReference type="Proteomes" id="UP000183971">
    <property type="component" value="Unassembled WGS sequence"/>
</dbReference>
<organism evidence="2 3">
    <name type="scientific">Fusarium proliferatum (strain ET1)</name>
    <name type="common">Orchid endophyte fungus</name>
    <dbReference type="NCBI Taxonomy" id="1227346"/>
    <lineage>
        <taxon>Eukaryota</taxon>
        <taxon>Fungi</taxon>
        <taxon>Dikarya</taxon>
        <taxon>Ascomycota</taxon>
        <taxon>Pezizomycotina</taxon>
        <taxon>Sordariomycetes</taxon>
        <taxon>Hypocreomycetidae</taxon>
        <taxon>Hypocreales</taxon>
        <taxon>Nectriaceae</taxon>
        <taxon>Fusarium</taxon>
        <taxon>Fusarium fujikuroi species complex</taxon>
    </lineage>
</organism>
<keyword evidence="3" id="KW-1185">Reference proteome</keyword>